<proteinExistence type="predicted"/>
<dbReference type="AlphaFoldDB" id="A0AAP0RXS2"/>
<name>A0AAP0RXS2_LIQFO</name>
<dbReference type="EMBL" id="JBBPBK010000006">
    <property type="protein sequence ID" value="KAK9283966.1"/>
    <property type="molecule type" value="Genomic_DNA"/>
</dbReference>
<protein>
    <recommendedName>
        <fullName evidence="1">ZN622/Rei1/Reh1 zinc finger C2H2-type domain-containing protein</fullName>
    </recommendedName>
</protein>
<dbReference type="Proteomes" id="UP001415857">
    <property type="component" value="Unassembled WGS sequence"/>
</dbReference>
<comment type="caution">
    <text evidence="2">The sequence shown here is derived from an EMBL/GenBank/DDBJ whole genome shotgun (WGS) entry which is preliminary data.</text>
</comment>
<evidence type="ECO:0000313" key="3">
    <source>
        <dbReference type="Proteomes" id="UP001415857"/>
    </source>
</evidence>
<dbReference type="InterPro" id="IPR041661">
    <property type="entry name" value="ZN622/Rei1/Reh1_Znf-C2H2"/>
</dbReference>
<feature type="domain" description="ZN622/Rei1/Reh1 zinc finger C2H2-type" evidence="1">
    <location>
        <begin position="2"/>
        <end position="89"/>
    </location>
</feature>
<evidence type="ECO:0000313" key="2">
    <source>
        <dbReference type="EMBL" id="KAK9283966.1"/>
    </source>
</evidence>
<dbReference type="InterPro" id="IPR040025">
    <property type="entry name" value="Znf622/Rei1/Reh1"/>
</dbReference>
<dbReference type="Pfam" id="PF12756">
    <property type="entry name" value="zf-C2H2_2"/>
    <property type="match status" value="1"/>
</dbReference>
<accession>A0AAP0RXS2</accession>
<reference evidence="2 3" key="1">
    <citation type="journal article" date="2024" name="Plant J.">
        <title>Genome sequences and population genomics reveal climatic adaptation and genomic divergence between two closely related sweetgum species.</title>
        <authorList>
            <person name="Xu W.Q."/>
            <person name="Ren C.Q."/>
            <person name="Zhang X.Y."/>
            <person name="Comes H.P."/>
            <person name="Liu X.H."/>
            <person name="Li Y.G."/>
            <person name="Kettle C.J."/>
            <person name="Jalonen R."/>
            <person name="Gaisberger H."/>
            <person name="Ma Y.Z."/>
            <person name="Qiu Y.X."/>
        </authorList>
    </citation>
    <scope>NUCLEOTIDE SEQUENCE [LARGE SCALE GENOMIC DNA]</scope>
    <source>
        <strain evidence="2">Hangzhou</strain>
    </source>
</reference>
<dbReference type="PANTHER" id="PTHR13182:SF8">
    <property type="entry name" value="CYTOPLASMIC 60S SUBUNIT BIOGENESIS FACTOR ZNF622"/>
    <property type="match status" value="1"/>
</dbReference>
<organism evidence="2 3">
    <name type="scientific">Liquidambar formosana</name>
    <name type="common">Formosan gum</name>
    <dbReference type="NCBI Taxonomy" id="63359"/>
    <lineage>
        <taxon>Eukaryota</taxon>
        <taxon>Viridiplantae</taxon>
        <taxon>Streptophyta</taxon>
        <taxon>Embryophyta</taxon>
        <taxon>Tracheophyta</taxon>
        <taxon>Spermatophyta</taxon>
        <taxon>Magnoliopsida</taxon>
        <taxon>eudicotyledons</taxon>
        <taxon>Gunneridae</taxon>
        <taxon>Pentapetalae</taxon>
        <taxon>Saxifragales</taxon>
        <taxon>Altingiaceae</taxon>
        <taxon>Liquidambar</taxon>
    </lineage>
</organism>
<evidence type="ECO:0000259" key="1">
    <source>
        <dbReference type="Pfam" id="PF12756"/>
    </source>
</evidence>
<gene>
    <name evidence="2" type="ORF">L1049_012224</name>
</gene>
<dbReference type="PANTHER" id="PTHR13182">
    <property type="entry name" value="ZINC FINGER PROTEIN 622"/>
    <property type="match status" value="1"/>
</dbReference>
<keyword evidence="3" id="KW-1185">Reference proteome</keyword>
<sequence length="213" mass="24272">MVHMHKQHGFFIPDVEYLKDPKGLLTYLGLKVLRDFMCLYCNDRCHPFNSLEAVRKHMVAKSHCKVHYGDGGDDEDAELEEFYDYSSSYVDADGKQLVALGDMNNTVELGSGGSELIINRRTNDRILTKTLGSREYMRYYRQKPRPSATNDIAITAALASRYRSMGLATVQTRAQMVRMKVMKEMNRSGVEAMRSKIGMKSNVIRNLPSNVPY</sequence>
<dbReference type="GO" id="GO:0030687">
    <property type="term" value="C:preribosome, large subunit precursor"/>
    <property type="evidence" value="ECO:0007669"/>
    <property type="project" value="TreeGrafter"/>
</dbReference>
<dbReference type="GO" id="GO:0042273">
    <property type="term" value="P:ribosomal large subunit biogenesis"/>
    <property type="evidence" value="ECO:0007669"/>
    <property type="project" value="TreeGrafter"/>
</dbReference>